<evidence type="ECO:0000256" key="4">
    <source>
        <dbReference type="ARBA" id="ARBA00022729"/>
    </source>
</evidence>
<evidence type="ECO:0000256" key="6">
    <source>
        <dbReference type="SAM" id="SignalP"/>
    </source>
</evidence>
<gene>
    <name evidence="8" type="ORF">B8X04_06685</name>
</gene>
<dbReference type="GO" id="GO:1901678">
    <property type="term" value="P:iron coordination entity transport"/>
    <property type="evidence" value="ECO:0007669"/>
    <property type="project" value="UniProtKB-ARBA"/>
</dbReference>
<keyword evidence="4 6" id="KW-0732">Signal</keyword>
<feature type="domain" description="Fe/B12 periplasmic-binding" evidence="7">
    <location>
        <begin position="92"/>
        <end position="346"/>
    </location>
</feature>
<dbReference type="Pfam" id="PF01497">
    <property type="entry name" value="Peripla_BP_2"/>
    <property type="match status" value="1"/>
</dbReference>
<dbReference type="InterPro" id="IPR051313">
    <property type="entry name" value="Bact_iron-sidero_bind"/>
</dbReference>
<feature type="chain" id="PRO_5038772179" evidence="6">
    <location>
        <begin position="33"/>
        <end position="346"/>
    </location>
</feature>
<keyword evidence="3" id="KW-0813">Transport</keyword>
<feature type="signal peptide" evidence="6">
    <location>
        <begin position="1"/>
        <end position="32"/>
    </location>
</feature>
<sequence>MTRFSQLPRSSRLRTMTATVLAVALLASGCAAESEATSGDSAGNTDVATGGRLFDTADEETAKLGSDAAPGEFPRTVEHANGTTEIEAKPERVVVLDTGELDDVIALGITPVGMVTTKGANPVPSYLAEKTQGVETVGTISELDLEKIASLEPDLILGSQLRADKLYDQLSAIAPTVFSIRPGFPWKENFLLAGEALGTEEAATEKLNEYGRAVTELKDSVEGDPTISLVRFMPERLRLYGNLSLIGVVLADAGLARPEMQDVDDLAVEISPEKLDQADGDYIFYTSYGDPGATGETRALSTSQWTGLEAVKDGRVHRVDDDVWFLGLGPVGAMEIVEDLDGYLTQ</sequence>
<evidence type="ECO:0000256" key="3">
    <source>
        <dbReference type="ARBA" id="ARBA00022448"/>
    </source>
</evidence>
<evidence type="ECO:0000256" key="5">
    <source>
        <dbReference type="SAM" id="MobiDB-lite"/>
    </source>
</evidence>
<reference evidence="8 9" key="1">
    <citation type="submission" date="2017-04" db="EMBL/GenBank/DDBJ databases">
        <title>Kefir bacterial isolates.</title>
        <authorList>
            <person name="Kim Y."/>
            <person name="Blasche S."/>
            <person name="Patil K.R."/>
        </authorList>
    </citation>
    <scope>NUCLEOTIDE SEQUENCE [LARGE SCALE GENOMIC DNA]</scope>
    <source>
        <strain evidence="8 9">OG2</strain>
    </source>
</reference>
<dbReference type="PROSITE" id="PS51257">
    <property type="entry name" value="PROKAR_LIPOPROTEIN"/>
    <property type="match status" value="1"/>
</dbReference>
<dbReference type="SUPFAM" id="SSF53807">
    <property type="entry name" value="Helical backbone' metal receptor"/>
    <property type="match status" value="1"/>
</dbReference>
<dbReference type="PANTHER" id="PTHR30532">
    <property type="entry name" value="IRON III DICITRATE-BINDING PERIPLASMIC PROTEIN"/>
    <property type="match status" value="1"/>
</dbReference>
<dbReference type="CDD" id="cd01146">
    <property type="entry name" value="FhuD"/>
    <property type="match status" value="1"/>
</dbReference>
<evidence type="ECO:0000256" key="2">
    <source>
        <dbReference type="ARBA" id="ARBA00008814"/>
    </source>
</evidence>
<evidence type="ECO:0000256" key="1">
    <source>
        <dbReference type="ARBA" id="ARBA00004196"/>
    </source>
</evidence>
<evidence type="ECO:0000313" key="8">
    <source>
        <dbReference type="EMBL" id="PAK95940.1"/>
    </source>
</evidence>
<dbReference type="EMBL" id="NCWY01000005">
    <property type="protein sequence ID" value="PAK95940.1"/>
    <property type="molecule type" value="Genomic_DNA"/>
</dbReference>
<comment type="caution">
    <text evidence="8">The sequence shown here is derived from an EMBL/GenBank/DDBJ whole genome shotgun (WGS) entry which is preliminary data.</text>
</comment>
<protein>
    <submittedName>
        <fullName evidence="8">ABC transporter substrate-binding protein</fullName>
    </submittedName>
</protein>
<dbReference type="InterPro" id="IPR002491">
    <property type="entry name" value="ABC_transptr_periplasmic_BD"/>
</dbReference>
<evidence type="ECO:0000313" key="9">
    <source>
        <dbReference type="Proteomes" id="UP000216867"/>
    </source>
</evidence>
<dbReference type="AlphaFoldDB" id="A0A269ZEL4"/>
<dbReference type="PANTHER" id="PTHR30532:SF25">
    <property type="entry name" value="IRON(III) DICITRATE-BINDING PERIPLASMIC PROTEIN"/>
    <property type="match status" value="1"/>
</dbReference>
<dbReference type="Proteomes" id="UP000216867">
    <property type="component" value="Unassembled WGS sequence"/>
</dbReference>
<name>A0A269ZEL4_9MICO</name>
<comment type="similarity">
    <text evidence="2">Belongs to the bacterial solute-binding protein 8 family.</text>
</comment>
<comment type="subcellular location">
    <subcellularLocation>
        <location evidence="1">Cell envelope</location>
    </subcellularLocation>
</comment>
<organism evidence="8 9">
    <name type="scientific">Brevibacterium casei</name>
    <dbReference type="NCBI Taxonomy" id="33889"/>
    <lineage>
        <taxon>Bacteria</taxon>
        <taxon>Bacillati</taxon>
        <taxon>Actinomycetota</taxon>
        <taxon>Actinomycetes</taxon>
        <taxon>Micrococcales</taxon>
        <taxon>Brevibacteriaceae</taxon>
        <taxon>Brevibacterium</taxon>
    </lineage>
</organism>
<evidence type="ECO:0000259" key="7">
    <source>
        <dbReference type="PROSITE" id="PS50983"/>
    </source>
</evidence>
<feature type="region of interest" description="Disordered" evidence="5">
    <location>
        <begin position="65"/>
        <end position="85"/>
    </location>
</feature>
<accession>A0A269ZEL4</accession>
<dbReference type="RefSeq" id="WP_040340962.1">
    <property type="nucleotide sequence ID" value="NZ_NCWY01000005.1"/>
</dbReference>
<dbReference type="PROSITE" id="PS50983">
    <property type="entry name" value="FE_B12_PBP"/>
    <property type="match status" value="1"/>
</dbReference>
<proteinExistence type="inferred from homology"/>
<dbReference type="GO" id="GO:0030288">
    <property type="term" value="C:outer membrane-bounded periplasmic space"/>
    <property type="evidence" value="ECO:0007669"/>
    <property type="project" value="TreeGrafter"/>
</dbReference>
<dbReference type="Gene3D" id="3.40.50.1980">
    <property type="entry name" value="Nitrogenase molybdenum iron protein domain"/>
    <property type="match status" value="2"/>
</dbReference>